<dbReference type="HOGENOM" id="CLU_008698_4_1_1"/>
<keyword evidence="6" id="KW-0479">Metal-binding</keyword>
<dbReference type="FunFam" id="1.10.150.20:FF:000010">
    <property type="entry name" value="DNA polymerase lambda"/>
    <property type="match status" value="1"/>
</dbReference>
<dbReference type="InterPro" id="IPR002054">
    <property type="entry name" value="DNA-dir_DNA_pol_X"/>
</dbReference>
<evidence type="ECO:0000313" key="17">
    <source>
        <dbReference type="Proteomes" id="UP000027238"/>
    </source>
</evidence>
<dbReference type="GO" id="GO:0003887">
    <property type="term" value="F:DNA-directed DNA polymerase activity"/>
    <property type="evidence" value="ECO:0007669"/>
    <property type="project" value="UniProtKB-UniRule"/>
</dbReference>
<dbReference type="InterPro" id="IPR010996">
    <property type="entry name" value="HHH_MUS81"/>
</dbReference>
<evidence type="ECO:0000256" key="8">
    <source>
        <dbReference type="ARBA" id="ARBA00022932"/>
    </source>
</evidence>
<dbReference type="Pfam" id="PF10391">
    <property type="entry name" value="DNA_pol_lambd_f"/>
    <property type="match status" value="1"/>
</dbReference>
<dbReference type="CDD" id="cd00141">
    <property type="entry name" value="NT_POLXc"/>
    <property type="match status" value="1"/>
</dbReference>
<dbReference type="GO" id="GO:0016829">
    <property type="term" value="F:lyase activity"/>
    <property type="evidence" value="ECO:0007669"/>
    <property type="project" value="UniProtKB-KW"/>
</dbReference>
<dbReference type="EC" id="2.7.7.7" evidence="13"/>
<comment type="similarity">
    <text evidence="3 13">Belongs to the DNA polymerase type-X family.</text>
</comment>
<dbReference type="GO" id="GO:0046872">
    <property type="term" value="F:metal ion binding"/>
    <property type="evidence" value="ECO:0007669"/>
    <property type="project" value="UniProtKB-UniRule"/>
</dbReference>
<evidence type="ECO:0000256" key="1">
    <source>
        <dbReference type="ARBA" id="ARBA00001936"/>
    </source>
</evidence>
<dbReference type="InterPro" id="IPR022312">
    <property type="entry name" value="DNA_pol_X"/>
</dbReference>
<dbReference type="eggNOG" id="KOG2534">
    <property type="taxonomic scope" value="Eukaryota"/>
</dbReference>
<comment type="function">
    <text evidence="13">DNA polymerase that functions in several pathways of DNA repair. Involved in base excision repair (BER) responsible for repair of lesions that give rise to abasic (AP) sites in DNA. Also contributes to DNA double-strand break repair by non-homologous end joining and homologous recombination. Has both template-dependent and template-independent (terminal transferase) DNA polymerase activities. Has also a 5'-deoxyribose-5-phosphate lyase (dRP lyase) activity.</text>
</comment>
<keyword evidence="10" id="KW-0456">Lyase</keyword>
<dbReference type="Pfam" id="PF14792">
    <property type="entry name" value="DNA_pol_B_palm"/>
    <property type="match status" value="1"/>
</dbReference>
<feature type="compositionally biased region" description="Low complexity" evidence="14">
    <location>
        <begin position="204"/>
        <end position="216"/>
    </location>
</feature>
<evidence type="ECO:0000259" key="15">
    <source>
        <dbReference type="PROSITE" id="PS50172"/>
    </source>
</evidence>
<evidence type="ECO:0000256" key="14">
    <source>
        <dbReference type="SAM" id="MobiDB-lite"/>
    </source>
</evidence>
<evidence type="ECO:0000256" key="11">
    <source>
        <dbReference type="ARBA" id="ARBA00023242"/>
    </source>
</evidence>
<dbReference type="InterPro" id="IPR037160">
    <property type="entry name" value="DNA_Pol_thumb_sf"/>
</dbReference>
<evidence type="ECO:0000256" key="7">
    <source>
        <dbReference type="ARBA" id="ARBA00022763"/>
    </source>
</evidence>
<keyword evidence="4 13" id="KW-0808">Transferase</keyword>
<sequence length="634" mass="70564">MYDVSTCHQLPAGVTFSSTITTYAPPRIVTAKMGFDLPLIYILATHLKPEELHDLEGKVSNLTYDIKEAEIIVGKISKRERALFELRRGQVYTDPTGAADVAGLPATTPQKRKRALSENDRDSTLGNEDRDRCGSVPLLSMEASSRAHGPGSANTVKVVKLAWLTDSLAQGKIVPIHGYLIYEGYKKNTPETPVTINGSSIISRTAASGTSQTQSSIRLGETGSKSPTDVHRKIPSLLRQTTSERDLVLKLPPMPSFLGTNFACQRATPVRPPNVAFIDELKKIRTARKLLGDYIGVRAYSTSIATISAYPYVIAIPQEVARLPGCGVKIAELWHEWKITGRLHEADEAQVNPKLSVIQMFYDIWGVGDTTARDFYTRGWRNLDDVVEHGWDSLSRVQQIGVKYYDEFKLKIPRTEVKYIADTILAHARKINLGFQLVIVGGYRRGKQNSGDVDVVISHPDESATMHIVEKLVVSLEKSQHITHTLMLSNHNSERGQQPVSWKGNELRGSGFDTLDKALVVWQKPETESQTYSSGAEERMHRRVDIVISPWKTAGCAVLGWSGDTTFQRDLRRYCRKQKGFKFDSSGIRSRLDGSWIDLEGGKLGRAPDMLTAERRVFEGLGLDYIPPEDRCTG</sequence>
<dbReference type="InterPro" id="IPR043519">
    <property type="entry name" value="NT_sf"/>
</dbReference>
<dbReference type="GO" id="GO:0006303">
    <property type="term" value="P:double-strand break repair via nonhomologous end joining"/>
    <property type="evidence" value="ECO:0007669"/>
    <property type="project" value="TreeGrafter"/>
</dbReference>
<name>A0A066XJI0_COLSU</name>
<dbReference type="PROSITE" id="PS00522">
    <property type="entry name" value="DNA_POLYMERASE_X"/>
    <property type="match status" value="1"/>
</dbReference>
<proteinExistence type="inferred from homology"/>
<keyword evidence="8 13" id="KW-0239">DNA-directed DNA polymerase</keyword>
<dbReference type="InterPro" id="IPR027421">
    <property type="entry name" value="DNA_pol_lamdba_lyase_dom_sf"/>
</dbReference>
<evidence type="ECO:0000256" key="2">
    <source>
        <dbReference type="ARBA" id="ARBA00004123"/>
    </source>
</evidence>
<dbReference type="PANTHER" id="PTHR11276">
    <property type="entry name" value="DNA POLYMERASE TYPE-X FAMILY MEMBER"/>
    <property type="match status" value="1"/>
</dbReference>
<dbReference type="Gene3D" id="1.10.150.110">
    <property type="entry name" value="DNA polymerase beta, N-terminal domain-like"/>
    <property type="match status" value="1"/>
</dbReference>
<dbReference type="PRINTS" id="PR00869">
    <property type="entry name" value="DNAPOLX"/>
</dbReference>
<dbReference type="PROSITE" id="PS50172">
    <property type="entry name" value="BRCT"/>
    <property type="match status" value="1"/>
</dbReference>
<reference evidence="17" key="1">
    <citation type="journal article" date="2014" name="Genome Announc.">
        <title>Draft genome sequence of Colletotrichum sublineola, a destructive pathogen of cultivated sorghum.</title>
        <authorList>
            <person name="Baroncelli R."/>
            <person name="Sanz-Martin J.M."/>
            <person name="Rech G.E."/>
            <person name="Sukno S.A."/>
            <person name="Thon M.R."/>
        </authorList>
    </citation>
    <scope>NUCLEOTIDE SEQUENCE [LARGE SCALE GENOMIC DNA]</scope>
    <source>
        <strain evidence="17">TX430BB</strain>
    </source>
</reference>
<dbReference type="Gene3D" id="3.30.460.10">
    <property type="entry name" value="Beta Polymerase, domain 2"/>
    <property type="match status" value="1"/>
</dbReference>
<feature type="region of interest" description="Disordered" evidence="14">
    <location>
        <begin position="204"/>
        <end position="230"/>
    </location>
</feature>
<dbReference type="Pfam" id="PF14716">
    <property type="entry name" value="HHH_8"/>
    <property type="match status" value="1"/>
</dbReference>
<evidence type="ECO:0000256" key="12">
    <source>
        <dbReference type="ARBA" id="ARBA00049244"/>
    </source>
</evidence>
<dbReference type="STRING" id="1173701.A0A066XJI0"/>
<evidence type="ECO:0000256" key="4">
    <source>
        <dbReference type="ARBA" id="ARBA00022679"/>
    </source>
</evidence>
<comment type="catalytic activity">
    <reaction evidence="12 13">
        <text>DNA(n) + a 2'-deoxyribonucleoside 5'-triphosphate = DNA(n+1) + diphosphate</text>
        <dbReference type="Rhea" id="RHEA:22508"/>
        <dbReference type="Rhea" id="RHEA-COMP:17339"/>
        <dbReference type="Rhea" id="RHEA-COMP:17340"/>
        <dbReference type="ChEBI" id="CHEBI:33019"/>
        <dbReference type="ChEBI" id="CHEBI:61560"/>
        <dbReference type="ChEBI" id="CHEBI:173112"/>
        <dbReference type="EC" id="2.7.7.7"/>
    </reaction>
</comment>
<dbReference type="PRINTS" id="PR00870">
    <property type="entry name" value="DNAPOLXBETA"/>
</dbReference>
<dbReference type="InterPro" id="IPR019843">
    <property type="entry name" value="DNA_pol-X_BS"/>
</dbReference>
<dbReference type="FunFam" id="3.30.210.10:FF:000005">
    <property type="entry name" value="DNA polymerase IV"/>
    <property type="match status" value="1"/>
</dbReference>
<comment type="subcellular location">
    <subcellularLocation>
        <location evidence="2 13">Nucleus</location>
    </subcellularLocation>
</comment>
<dbReference type="InterPro" id="IPR018944">
    <property type="entry name" value="DNA_pol_lambd_fingers_domain"/>
</dbReference>
<keyword evidence="7 13" id="KW-0227">DNA damage</keyword>
<dbReference type="SUPFAM" id="SSF81585">
    <property type="entry name" value="PsbU/PolX domain-like"/>
    <property type="match status" value="1"/>
</dbReference>
<feature type="domain" description="BRCT" evidence="15">
    <location>
        <begin position="156"/>
        <end position="181"/>
    </location>
</feature>
<keyword evidence="11 13" id="KW-0539">Nucleus</keyword>
<evidence type="ECO:0000256" key="5">
    <source>
        <dbReference type="ARBA" id="ARBA00022695"/>
    </source>
</evidence>
<evidence type="ECO:0000256" key="9">
    <source>
        <dbReference type="ARBA" id="ARBA00023204"/>
    </source>
</evidence>
<dbReference type="InterPro" id="IPR028207">
    <property type="entry name" value="DNA_pol_B_palm_palm"/>
</dbReference>
<dbReference type="InterPro" id="IPR036420">
    <property type="entry name" value="BRCT_dom_sf"/>
</dbReference>
<gene>
    <name evidence="16" type="ORF">CSUB01_05399</name>
</gene>
<dbReference type="GO" id="GO:0005634">
    <property type="term" value="C:nucleus"/>
    <property type="evidence" value="ECO:0007669"/>
    <property type="project" value="UniProtKB-SubCell"/>
</dbReference>
<dbReference type="Pfam" id="PF14791">
    <property type="entry name" value="DNA_pol_B_thumb"/>
    <property type="match status" value="1"/>
</dbReference>
<evidence type="ECO:0000256" key="13">
    <source>
        <dbReference type="RuleBase" id="RU366014"/>
    </source>
</evidence>
<dbReference type="PANTHER" id="PTHR11276:SF29">
    <property type="entry name" value="DNA POLYMERASE TYPE-X FAMILY PROTEIN POL4"/>
    <property type="match status" value="1"/>
</dbReference>
<dbReference type="SMART" id="SM00483">
    <property type="entry name" value="POLXc"/>
    <property type="match status" value="1"/>
</dbReference>
<dbReference type="OrthoDB" id="205514at2759"/>
<keyword evidence="5 13" id="KW-0548">Nucleotidyltransferase</keyword>
<comment type="caution">
    <text evidence="16">The sequence shown here is derived from an EMBL/GenBank/DDBJ whole genome shotgun (WGS) entry which is preliminary data.</text>
</comment>
<evidence type="ECO:0000256" key="10">
    <source>
        <dbReference type="ARBA" id="ARBA00023239"/>
    </source>
</evidence>
<dbReference type="GO" id="GO:0003677">
    <property type="term" value="F:DNA binding"/>
    <property type="evidence" value="ECO:0007669"/>
    <property type="project" value="UniProtKB-UniRule"/>
</dbReference>
<feature type="compositionally biased region" description="Basic and acidic residues" evidence="14">
    <location>
        <begin position="115"/>
        <end position="133"/>
    </location>
</feature>
<evidence type="ECO:0000256" key="3">
    <source>
        <dbReference type="ARBA" id="ARBA00008323"/>
    </source>
</evidence>
<dbReference type="FunFam" id="1.10.150.110:FF:000005">
    <property type="entry name" value="DNA polymerase POL4"/>
    <property type="match status" value="1"/>
</dbReference>
<dbReference type="AlphaFoldDB" id="A0A066XJI0"/>
<dbReference type="SUPFAM" id="SSF52113">
    <property type="entry name" value="BRCT domain"/>
    <property type="match status" value="1"/>
</dbReference>
<organism evidence="16 17">
    <name type="scientific">Colletotrichum sublineola</name>
    <name type="common">Sorghum anthracnose fungus</name>
    <dbReference type="NCBI Taxonomy" id="1173701"/>
    <lineage>
        <taxon>Eukaryota</taxon>
        <taxon>Fungi</taxon>
        <taxon>Dikarya</taxon>
        <taxon>Ascomycota</taxon>
        <taxon>Pezizomycotina</taxon>
        <taxon>Sordariomycetes</taxon>
        <taxon>Hypocreomycetidae</taxon>
        <taxon>Glomerellales</taxon>
        <taxon>Glomerellaceae</taxon>
        <taxon>Colletotrichum</taxon>
        <taxon>Colletotrichum graminicola species complex</taxon>
    </lineage>
</organism>
<evidence type="ECO:0000256" key="6">
    <source>
        <dbReference type="ARBA" id="ARBA00022723"/>
    </source>
</evidence>
<dbReference type="SUPFAM" id="SSF47802">
    <property type="entry name" value="DNA polymerase beta, N-terminal domain-like"/>
    <property type="match status" value="1"/>
</dbReference>
<dbReference type="InterPro" id="IPR002008">
    <property type="entry name" value="DNA_pol_X_beta-like"/>
</dbReference>
<keyword evidence="17" id="KW-1185">Reference proteome</keyword>
<dbReference type="Gene3D" id="3.30.210.10">
    <property type="entry name" value="DNA polymerase, thumb domain"/>
    <property type="match status" value="1"/>
</dbReference>
<dbReference type="SUPFAM" id="SSF81301">
    <property type="entry name" value="Nucleotidyltransferase"/>
    <property type="match status" value="1"/>
</dbReference>
<keyword evidence="9 13" id="KW-0234">DNA repair</keyword>
<dbReference type="InterPro" id="IPR029398">
    <property type="entry name" value="PolB_thumb"/>
</dbReference>
<comment type="cofactor">
    <cofactor evidence="1">
        <name>Mn(2+)</name>
        <dbReference type="ChEBI" id="CHEBI:29035"/>
    </cofactor>
</comment>
<protein>
    <recommendedName>
        <fullName evidence="13">DNA polymerase</fullName>
        <ecNumber evidence="13">2.7.7.7</ecNumber>
    </recommendedName>
</protein>
<dbReference type="EMBL" id="JMSE01000526">
    <property type="protein sequence ID" value="KDN69353.1"/>
    <property type="molecule type" value="Genomic_DNA"/>
</dbReference>
<evidence type="ECO:0000313" key="16">
    <source>
        <dbReference type="EMBL" id="KDN69353.1"/>
    </source>
</evidence>
<dbReference type="InterPro" id="IPR001357">
    <property type="entry name" value="BRCT_dom"/>
</dbReference>
<feature type="region of interest" description="Disordered" evidence="14">
    <location>
        <begin position="97"/>
        <end position="134"/>
    </location>
</feature>
<dbReference type="Proteomes" id="UP000027238">
    <property type="component" value="Unassembled WGS sequence"/>
</dbReference>
<accession>A0A066XJI0</accession>
<dbReference type="Gene3D" id="1.10.150.20">
    <property type="entry name" value="5' to 3' exonuclease, C-terminal subdomain"/>
    <property type="match status" value="1"/>
</dbReference>
<dbReference type="OMA" id="QEGWITH"/>